<dbReference type="Gene3D" id="3.30.70.270">
    <property type="match status" value="1"/>
</dbReference>
<feature type="domain" description="GGDEF" evidence="3">
    <location>
        <begin position="131"/>
        <end position="265"/>
    </location>
</feature>
<dbReference type="Gene3D" id="3.20.20.450">
    <property type="entry name" value="EAL domain"/>
    <property type="match status" value="1"/>
</dbReference>
<dbReference type="PANTHER" id="PTHR33121">
    <property type="entry name" value="CYCLIC DI-GMP PHOSPHODIESTERASE PDEF"/>
    <property type="match status" value="1"/>
</dbReference>
<evidence type="ECO:0000259" key="2">
    <source>
        <dbReference type="PROSITE" id="PS50883"/>
    </source>
</evidence>
<dbReference type="EMBL" id="FWPT01000001">
    <property type="protein sequence ID" value="SMA35477.1"/>
    <property type="molecule type" value="Genomic_DNA"/>
</dbReference>
<feature type="transmembrane region" description="Helical" evidence="1">
    <location>
        <begin position="16"/>
        <end position="36"/>
    </location>
</feature>
<feature type="transmembrane region" description="Helical" evidence="1">
    <location>
        <begin position="48"/>
        <end position="70"/>
    </location>
</feature>
<evidence type="ECO:0000256" key="1">
    <source>
        <dbReference type="SAM" id="Phobius"/>
    </source>
</evidence>
<keyword evidence="1" id="KW-1133">Transmembrane helix</keyword>
<dbReference type="InterPro" id="IPR043128">
    <property type="entry name" value="Rev_trsase/Diguanyl_cyclase"/>
</dbReference>
<evidence type="ECO:0000313" key="5">
    <source>
        <dbReference type="Proteomes" id="UP000196573"/>
    </source>
</evidence>
<dbReference type="Pfam" id="PF00563">
    <property type="entry name" value="EAL"/>
    <property type="match status" value="1"/>
</dbReference>
<accession>A0A1X7AFC3</accession>
<dbReference type="SUPFAM" id="SSF141868">
    <property type="entry name" value="EAL domain-like"/>
    <property type="match status" value="1"/>
</dbReference>
<evidence type="ECO:0000313" key="4">
    <source>
        <dbReference type="EMBL" id="SMA35477.1"/>
    </source>
</evidence>
<dbReference type="AlphaFoldDB" id="A0A1X7AFC3"/>
<organism evidence="4 5">
    <name type="scientific">Parendozoicomonas haliclonae</name>
    <dbReference type="NCBI Taxonomy" id="1960125"/>
    <lineage>
        <taxon>Bacteria</taxon>
        <taxon>Pseudomonadati</taxon>
        <taxon>Pseudomonadota</taxon>
        <taxon>Gammaproteobacteria</taxon>
        <taxon>Oceanospirillales</taxon>
        <taxon>Endozoicomonadaceae</taxon>
        <taxon>Parendozoicomonas</taxon>
    </lineage>
</organism>
<dbReference type="SUPFAM" id="SSF55073">
    <property type="entry name" value="Nucleotide cyclase"/>
    <property type="match status" value="1"/>
</dbReference>
<dbReference type="PANTHER" id="PTHR33121:SF70">
    <property type="entry name" value="SIGNALING PROTEIN YKOW"/>
    <property type="match status" value="1"/>
</dbReference>
<dbReference type="CDD" id="cd01948">
    <property type="entry name" value="EAL"/>
    <property type="match status" value="1"/>
</dbReference>
<protein>
    <submittedName>
        <fullName evidence="4">Phytochrome-like protein cph2</fullName>
    </submittedName>
</protein>
<dbReference type="Pfam" id="PF00990">
    <property type="entry name" value="GGDEF"/>
    <property type="match status" value="1"/>
</dbReference>
<dbReference type="InterPro" id="IPR029787">
    <property type="entry name" value="Nucleotide_cyclase"/>
</dbReference>
<dbReference type="Proteomes" id="UP000196573">
    <property type="component" value="Unassembled WGS sequence"/>
</dbReference>
<keyword evidence="1" id="KW-0472">Membrane</keyword>
<sequence length="557" mass="62864">MNSPASPNKSTELQDAIFSTICIVSLGVALGFLNFFERLNDYIALHNHVMVDKVVGALLISPIFLCWFAYRRWQEYAKATKACADSAEQIEDIKADLKRQVARDSLTGLPTRIVLEERLKQAMETNAWAQGYSAVVCLDIDDFSPINNQFGYSAGDELLKTFSQRFLSELRKGDTLSRMGEDEFICLIPLFEQKSEVLKILHRLLEAATQPMIIEQAVVKLSASIGVAFFAQGEAISSDELIRRAKFALAEAKAKGKNCSQVYEHHSTPMQGEQYLQLDQVQRALTQNEFVLYYQPQVNLKNEQVIGAEALIRWNHPERGLLLPGEFMPLLEQSPIGIKVSEWVIETAISQIQKWYKQGINMAVSVNINAHHLMHPSFFATLNRLANKYSLRRSTLTLEIVESCALQDIDYVRNIILQCSEIGIDFSMDDFGTGYSSLTYLRQLPLTELKIDRSFVSNMLSNDVDVEILTSILKLAEIFGCRVVAEGVEYQQQIITLQRLGCDLVQGFGIAEPMPTLNLERWLDNWNSEDHMRALLEHDAPEIVEPSPEEDVAMAVA</sequence>
<dbReference type="InterPro" id="IPR000160">
    <property type="entry name" value="GGDEF_dom"/>
</dbReference>
<keyword evidence="1" id="KW-0812">Transmembrane</keyword>
<gene>
    <name evidence="4" type="primary">cph2_1</name>
    <name evidence="4" type="ORF">EHSB41UT_00532</name>
</gene>
<dbReference type="InterPro" id="IPR001633">
    <property type="entry name" value="EAL_dom"/>
</dbReference>
<dbReference type="InterPro" id="IPR050706">
    <property type="entry name" value="Cyclic-di-GMP_PDE-like"/>
</dbReference>
<keyword evidence="5" id="KW-1185">Reference proteome</keyword>
<dbReference type="OrthoDB" id="9176779at2"/>
<evidence type="ECO:0000259" key="3">
    <source>
        <dbReference type="PROSITE" id="PS50887"/>
    </source>
</evidence>
<dbReference type="SMART" id="SM00267">
    <property type="entry name" value="GGDEF"/>
    <property type="match status" value="1"/>
</dbReference>
<dbReference type="CDD" id="cd01949">
    <property type="entry name" value="GGDEF"/>
    <property type="match status" value="1"/>
</dbReference>
<reference evidence="4 5" key="1">
    <citation type="submission" date="2017-03" db="EMBL/GenBank/DDBJ databases">
        <authorList>
            <person name="Afonso C.L."/>
            <person name="Miller P.J."/>
            <person name="Scott M.A."/>
            <person name="Spackman E."/>
            <person name="Goraichik I."/>
            <person name="Dimitrov K.M."/>
            <person name="Suarez D.L."/>
            <person name="Swayne D.E."/>
        </authorList>
    </citation>
    <scope>NUCLEOTIDE SEQUENCE [LARGE SCALE GENOMIC DNA]</scope>
    <source>
        <strain evidence="4">SB41UT1</strain>
    </source>
</reference>
<proteinExistence type="predicted"/>
<dbReference type="NCBIfam" id="TIGR00254">
    <property type="entry name" value="GGDEF"/>
    <property type="match status" value="1"/>
</dbReference>
<dbReference type="GO" id="GO:0071111">
    <property type="term" value="F:cyclic-guanylate-specific phosphodiesterase activity"/>
    <property type="evidence" value="ECO:0007669"/>
    <property type="project" value="InterPro"/>
</dbReference>
<dbReference type="PROSITE" id="PS50883">
    <property type="entry name" value="EAL"/>
    <property type="match status" value="1"/>
</dbReference>
<dbReference type="PROSITE" id="PS50887">
    <property type="entry name" value="GGDEF"/>
    <property type="match status" value="1"/>
</dbReference>
<name>A0A1X7AFC3_9GAMM</name>
<dbReference type="InterPro" id="IPR035919">
    <property type="entry name" value="EAL_sf"/>
</dbReference>
<feature type="domain" description="EAL" evidence="2">
    <location>
        <begin position="274"/>
        <end position="527"/>
    </location>
</feature>
<dbReference type="SMART" id="SM00052">
    <property type="entry name" value="EAL"/>
    <property type="match status" value="1"/>
</dbReference>